<dbReference type="PROSITE" id="PS52002">
    <property type="entry name" value="SM"/>
    <property type="match status" value="1"/>
</dbReference>
<dbReference type="InterPro" id="IPR034104">
    <property type="entry name" value="Lsm1"/>
</dbReference>
<keyword evidence="5 6" id="KW-0687">Ribonucleoprotein</keyword>
<evidence type="ECO:0000256" key="5">
    <source>
        <dbReference type="ARBA" id="ARBA00023274"/>
    </source>
</evidence>
<accession>A0AAD9MCG2</accession>
<dbReference type="Pfam" id="PF01423">
    <property type="entry name" value="LSM"/>
    <property type="match status" value="1"/>
</dbReference>
<evidence type="ECO:0000313" key="9">
    <source>
        <dbReference type="EMBL" id="KAK2071984.1"/>
    </source>
</evidence>
<dbReference type="InterPro" id="IPR047575">
    <property type="entry name" value="Sm"/>
</dbReference>
<evidence type="ECO:0000259" key="8">
    <source>
        <dbReference type="PROSITE" id="PS52002"/>
    </source>
</evidence>
<comment type="caution">
    <text evidence="9">The sequence shown here is derived from an EMBL/GenBank/DDBJ whole genome shotgun (WGS) entry which is preliminary data.</text>
</comment>
<keyword evidence="4 6" id="KW-0694">RNA-binding</keyword>
<dbReference type="GO" id="GO:0003729">
    <property type="term" value="F:mRNA binding"/>
    <property type="evidence" value="ECO:0007669"/>
    <property type="project" value="TreeGrafter"/>
</dbReference>
<keyword evidence="10" id="KW-1185">Reference proteome</keyword>
<keyword evidence="2 6" id="KW-0963">Cytoplasm</keyword>
<dbReference type="InterPro" id="IPR044642">
    <property type="entry name" value="PTHR15588"/>
</dbReference>
<feature type="domain" description="Sm" evidence="8">
    <location>
        <begin position="44"/>
        <end position="128"/>
    </location>
</feature>
<gene>
    <name evidence="6" type="primary">LSM1</name>
    <name evidence="9" type="ORF">P8C59_006365</name>
</gene>
<dbReference type="InterPro" id="IPR001163">
    <property type="entry name" value="Sm_dom_euk/arc"/>
</dbReference>
<proteinExistence type="inferred from homology"/>
<dbReference type="SMART" id="SM00651">
    <property type="entry name" value="Sm"/>
    <property type="match status" value="1"/>
</dbReference>
<dbReference type="GO" id="GO:0000932">
    <property type="term" value="C:P-body"/>
    <property type="evidence" value="ECO:0007669"/>
    <property type="project" value="UniProtKB-SubCell"/>
</dbReference>
<dbReference type="GO" id="GO:0000290">
    <property type="term" value="P:deadenylation-dependent decapping of nuclear-transcribed mRNA"/>
    <property type="evidence" value="ECO:0007669"/>
    <property type="project" value="TreeGrafter"/>
</dbReference>
<dbReference type="GO" id="GO:1990904">
    <property type="term" value="C:ribonucleoprotein complex"/>
    <property type="evidence" value="ECO:0007669"/>
    <property type="project" value="UniProtKB-KW"/>
</dbReference>
<dbReference type="PANTHER" id="PTHR15588">
    <property type="entry name" value="LSM1"/>
    <property type="match status" value="1"/>
</dbReference>
<dbReference type="GO" id="GO:1990726">
    <property type="term" value="C:Lsm1-7-Pat1 complex"/>
    <property type="evidence" value="ECO:0007669"/>
    <property type="project" value="TreeGrafter"/>
</dbReference>
<comment type="function">
    <text evidence="6">Component of the cytoplasmic LSM1-LSM7 complex which is involved in mRNA degradation.</text>
</comment>
<dbReference type="GO" id="GO:0006397">
    <property type="term" value="P:mRNA processing"/>
    <property type="evidence" value="ECO:0007669"/>
    <property type="project" value="UniProtKB-UniRule"/>
</dbReference>
<dbReference type="Gene3D" id="2.30.30.100">
    <property type="match status" value="1"/>
</dbReference>
<dbReference type="EMBL" id="JAQQPM010000005">
    <property type="protein sequence ID" value="KAK2071984.1"/>
    <property type="molecule type" value="Genomic_DNA"/>
</dbReference>
<evidence type="ECO:0000256" key="7">
    <source>
        <dbReference type="SAM" id="MobiDB-lite"/>
    </source>
</evidence>
<dbReference type="Proteomes" id="UP001217918">
    <property type="component" value="Unassembled WGS sequence"/>
</dbReference>
<comment type="subcellular location">
    <subcellularLocation>
        <location evidence="6">Cytoplasm</location>
    </subcellularLocation>
    <subcellularLocation>
        <location evidence="6">Cytoplasm</location>
        <location evidence="6">P-body</location>
    </subcellularLocation>
</comment>
<evidence type="ECO:0000256" key="4">
    <source>
        <dbReference type="ARBA" id="ARBA00022884"/>
    </source>
</evidence>
<reference evidence="9" key="1">
    <citation type="journal article" date="2023" name="Mol. Plant Microbe Interact.">
        <title>Elucidating the Obligate Nature and Biological Capacity of an Invasive Fungal Corn Pathogen.</title>
        <authorList>
            <person name="MacCready J.S."/>
            <person name="Roggenkamp E.M."/>
            <person name="Gdanetz K."/>
            <person name="Chilvers M.I."/>
        </authorList>
    </citation>
    <scope>NUCLEOTIDE SEQUENCE</scope>
    <source>
        <strain evidence="9">PM02</strain>
    </source>
</reference>
<comment type="similarity">
    <text evidence="1 6">Belongs to the snRNP Sm proteins family.</text>
</comment>
<feature type="region of interest" description="Disordered" evidence="7">
    <location>
        <begin position="1"/>
        <end position="36"/>
    </location>
</feature>
<feature type="compositionally biased region" description="Pro residues" evidence="7">
    <location>
        <begin position="20"/>
        <end position="36"/>
    </location>
</feature>
<name>A0AAD9MCG2_9PEZI</name>
<keyword evidence="3 6" id="KW-0507">mRNA processing</keyword>
<dbReference type="InterPro" id="IPR010920">
    <property type="entry name" value="LSM_dom_sf"/>
</dbReference>
<dbReference type="SUPFAM" id="SSF50182">
    <property type="entry name" value="Sm-like ribonucleoproteins"/>
    <property type="match status" value="1"/>
</dbReference>
<comment type="subunit">
    <text evidence="6">Component of the heptameric LSM1-LSM7 complex that forms a seven-membered ring structure with a donut shape.</text>
</comment>
<sequence>MENLAISDPHQQGLGRGPTSTPPVLGPNAARPPQPQQLPVQMFTTAAQLLDLTDKKLMVALRDGRKLIGILRSWDQFANLVLQSTKERLFVTPGYGPNPGRGLYADIERGIFLVRGENVLLLGEIDLEKDDDPPPGYDVADPETVQALAKLKKADDRKKERRHKLSGEAEAFFYGGTTSQDHQRATRLHQAWI</sequence>
<evidence type="ECO:0000256" key="1">
    <source>
        <dbReference type="ARBA" id="ARBA00006850"/>
    </source>
</evidence>
<evidence type="ECO:0000256" key="2">
    <source>
        <dbReference type="ARBA" id="ARBA00022490"/>
    </source>
</evidence>
<dbReference type="CDD" id="cd01728">
    <property type="entry name" value="LSm1"/>
    <property type="match status" value="1"/>
</dbReference>
<protein>
    <recommendedName>
        <fullName evidence="6">U6 snRNA-associated Sm-like protein LSm1</fullName>
    </recommendedName>
</protein>
<dbReference type="PANTHER" id="PTHR15588:SF8">
    <property type="entry name" value="U6 SNRNA-ASSOCIATED SM-LIKE PROTEIN LSM1"/>
    <property type="match status" value="1"/>
</dbReference>
<evidence type="ECO:0000313" key="10">
    <source>
        <dbReference type="Proteomes" id="UP001217918"/>
    </source>
</evidence>
<organism evidence="9 10">
    <name type="scientific">Phyllachora maydis</name>
    <dbReference type="NCBI Taxonomy" id="1825666"/>
    <lineage>
        <taxon>Eukaryota</taxon>
        <taxon>Fungi</taxon>
        <taxon>Dikarya</taxon>
        <taxon>Ascomycota</taxon>
        <taxon>Pezizomycotina</taxon>
        <taxon>Sordariomycetes</taxon>
        <taxon>Sordariomycetidae</taxon>
        <taxon>Phyllachorales</taxon>
        <taxon>Phyllachoraceae</taxon>
        <taxon>Phyllachora</taxon>
    </lineage>
</organism>
<evidence type="ECO:0000256" key="3">
    <source>
        <dbReference type="ARBA" id="ARBA00022664"/>
    </source>
</evidence>
<evidence type="ECO:0000256" key="6">
    <source>
        <dbReference type="RuleBase" id="RU365047"/>
    </source>
</evidence>
<dbReference type="AlphaFoldDB" id="A0AAD9MCG2"/>